<feature type="transmembrane region" description="Helical" evidence="5">
    <location>
        <begin position="69"/>
        <end position="89"/>
    </location>
</feature>
<dbReference type="Proteomes" id="UP000007471">
    <property type="component" value="Chromosome"/>
</dbReference>
<protein>
    <submittedName>
        <fullName evidence="6">Isoprenylcysteine carboxyl methyltransferase</fullName>
    </submittedName>
</protein>
<keyword evidence="3 5" id="KW-1133">Transmembrane helix</keyword>
<proteinExistence type="predicted"/>
<evidence type="ECO:0000313" key="6">
    <source>
        <dbReference type="EMBL" id="ADV14581.1"/>
    </source>
</evidence>
<feature type="transmembrane region" description="Helical" evidence="5">
    <location>
        <begin position="200"/>
        <end position="222"/>
    </location>
</feature>
<dbReference type="Pfam" id="PF04140">
    <property type="entry name" value="ICMT"/>
    <property type="match status" value="1"/>
</dbReference>
<keyword evidence="6" id="KW-0489">Methyltransferase</keyword>
<evidence type="ECO:0000256" key="1">
    <source>
        <dbReference type="ARBA" id="ARBA00004141"/>
    </source>
</evidence>
<dbReference type="Gene3D" id="1.20.120.1630">
    <property type="match status" value="1"/>
</dbReference>
<feature type="transmembrane region" description="Helical" evidence="5">
    <location>
        <begin position="145"/>
        <end position="162"/>
    </location>
</feature>
<dbReference type="GO" id="GO:0004671">
    <property type="term" value="F:protein C-terminal S-isoprenylcysteine carboxyl O-methyltransferase activity"/>
    <property type="evidence" value="ECO:0007669"/>
    <property type="project" value="InterPro"/>
</dbReference>
<keyword evidence="4 5" id="KW-0472">Membrane</keyword>
<feature type="transmembrane region" description="Helical" evidence="5">
    <location>
        <begin position="110"/>
        <end position="130"/>
    </location>
</feature>
<dbReference type="AlphaFoldDB" id="E8TEG6"/>
<gene>
    <name evidence="6" type="ordered locus">Mesci_5484</name>
</gene>
<comment type="subcellular location">
    <subcellularLocation>
        <location evidence="1">Membrane</location>
        <topology evidence="1">Multi-pass membrane protein</topology>
    </subcellularLocation>
</comment>
<feature type="transmembrane region" description="Helical" evidence="5">
    <location>
        <begin position="242"/>
        <end position="262"/>
    </location>
</feature>
<evidence type="ECO:0000256" key="4">
    <source>
        <dbReference type="ARBA" id="ARBA00023136"/>
    </source>
</evidence>
<feature type="transmembrane region" description="Helical" evidence="5">
    <location>
        <begin position="312"/>
        <end position="331"/>
    </location>
</feature>
<feature type="transmembrane region" description="Helical" evidence="5">
    <location>
        <begin position="41"/>
        <end position="57"/>
    </location>
</feature>
<keyword evidence="6" id="KW-0808">Transferase</keyword>
<evidence type="ECO:0000313" key="7">
    <source>
        <dbReference type="Proteomes" id="UP000007471"/>
    </source>
</evidence>
<evidence type="ECO:0000256" key="5">
    <source>
        <dbReference type="SAM" id="Phobius"/>
    </source>
</evidence>
<dbReference type="HOGENOM" id="CLU_051838_0_0_5"/>
<sequence length="443" mass="49947">MDVRRQTCMDVPVDQSVHAQGGEKNPAAPVPACPRSASGQWTGMAGVLMALANVWLLRDWTEAAHLKTLAVLVLSAAVMLAVDLLVHRVQLNPTTELARDAIRPVDPLRLVHKLVGFWMTIGCIAGLYALLPEYGDAFYQPFKDAALYLLPGLIVASPFYILHVDRRQRDPFDAYAQLPLLLAGNRPANWSMLAAHARGWLVKAFFLPLMFVYANNDLGALWSAPLFPQWDFRDVFARLIDVFYLLDVLLAVIAYTLTLRVIDSHIRSTEPTIGGWAICLICYRPFVDAQGHYIQYELDELHWDKVLAPYPWLYVLWGSAILLLVFIYVWSTAAFGLRFSNLTHRGIITNGPYRWVKHPAYLSKNLCWWLISVPFVAGAGWLTAVQSCLMLGAANLVYYLRARTEERHLSADPIYRDYQAFIAEHGLVARVLKLVQPPASRSF</sequence>
<organism evidence="6 7">
    <name type="scientific">Mesorhizobium ciceri biovar biserrulae (strain HAMBI 2942 / LMG 23838 / WSM1271)</name>
    <dbReference type="NCBI Taxonomy" id="765698"/>
    <lineage>
        <taxon>Bacteria</taxon>
        <taxon>Pseudomonadati</taxon>
        <taxon>Pseudomonadota</taxon>
        <taxon>Alphaproteobacteria</taxon>
        <taxon>Hyphomicrobiales</taxon>
        <taxon>Phyllobacteriaceae</taxon>
        <taxon>Mesorhizobium</taxon>
    </lineage>
</organism>
<dbReference type="InterPro" id="IPR007269">
    <property type="entry name" value="ICMT_MeTrfase"/>
</dbReference>
<dbReference type="GO" id="GO:0016020">
    <property type="term" value="C:membrane"/>
    <property type="evidence" value="ECO:0007669"/>
    <property type="project" value="UniProtKB-SubCell"/>
</dbReference>
<dbReference type="PATRIC" id="fig|765698.3.peg.6021"/>
<name>E8TEG6_MESCW</name>
<dbReference type="eggNOG" id="COG2020">
    <property type="taxonomic scope" value="Bacteria"/>
</dbReference>
<dbReference type="KEGG" id="mci:Mesci_5484"/>
<evidence type="ECO:0000256" key="2">
    <source>
        <dbReference type="ARBA" id="ARBA00022692"/>
    </source>
</evidence>
<accession>E8TEG6</accession>
<dbReference type="OrthoDB" id="7388137at2"/>
<feature type="transmembrane region" description="Helical" evidence="5">
    <location>
        <begin position="368"/>
        <end position="400"/>
    </location>
</feature>
<dbReference type="GO" id="GO:0032259">
    <property type="term" value="P:methylation"/>
    <property type="evidence" value="ECO:0007669"/>
    <property type="project" value="UniProtKB-KW"/>
</dbReference>
<dbReference type="STRING" id="765698.Mesci_5484"/>
<keyword evidence="2 5" id="KW-0812">Transmembrane</keyword>
<evidence type="ECO:0000256" key="3">
    <source>
        <dbReference type="ARBA" id="ARBA00022989"/>
    </source>
</evidence>
<dbReference type="EMBL" id="CP002447">
    <property type="protein sequence ID" value="ADV14581.1"/>
    <property type="molecule type" value="Genomic_DNA"/>
</dbReference>
<reference evidence="7" key="1">
    <citation type="submission" date="2011-01" db="EMBL/GenBank/DDBJ databases">
        <title>Complete sequence of chromosome of Mesorhizobium ciceri bv. biserrulae WSM1271.</title>
        <authorList>
            <person name="Lucas S."/>
            <person name="Copeland A."/>
            <person name="Lapidus A."/>
            <person name="Cheng J.-F."/>
            <person name="Goodwin L."/>
            <person name="Pitluck S."/>
            <person name="Teshima H."/>
            <person name="Detter J.C."/>
            <person name="Han C."/>
            <person name="Tapia R."/>
            <person name="Land M."/>
            <person name="Hauser L."/>
            <person name="Kyrpides N."/>
            <person name="Ivanova N."/>
            <person name="Nandasena K."/>
            <person name="Reeve W.G."/>
            <person name="Howieson J.G."/>
            <person name="O'Hara G."/>
            <person name="Tiwari R.P."/>
            <person name="Woyke T."/>
        </authorList>
    </citation>
    <scope>NUCLEOTIDE SEQUENCE [LARGE SCALE GENOMIC DNA]</scope>
    <source>
        <strain evidence="7">HAMBI 2942 / LMG 23838 / WSM1271</strain>
    </source>
</reference>